<organism evidence="1 2">
    <name type="scientific">Robiginitalea myxolifaciens</name>
    <dbReference type="NCBI Taxonomy" id="400055"/>
    <lineage>
        <taxon>Bacteria</taxon>
        <taxon>Pseudomonadati</taxon>
        <taxon>Bacteroidota</taxon>
        <taxon>Flavobacteriia</taxon>
        <taxon>Flavobacteriales</taxon>
        <taxon>Flavobacteriaceae</taxon>
        <taxon>Robiginitalea</taxon>
    </lineage>
</organism>
<dbReference type="OrthoDB" id="1493875at2"/>
<dbReference type="RefSeq" id="WP_092979870.1">
    <property type="nucleotide sequence ID" value="NZ_FOYQ01000001.1"/>
</dbReference>
<proteinExistence type="predicted"/>
<dbReference type="InterPro" id="IPR058512">
    <property type="entry name" value="DUF8199"/>
</dbReference>
<gene>
    <name evidence="1" type="ORF">SAMN04490243_0130</name>
</gene>
<evidence type="ECO:0000313" key="1">
    <source>
        <dbReference type="EMBL" id="SFR31303.1"/>
    </source>
</evidence>
<sequence length="132" mass="14447">MKALATKFGAIVMSFLLLFSTLSFSVDMHFCGHSLVDVALFDEASDCGMSQYADLMDSFGCCSDKEIVVDGQDDLQAIAKWQPEVPPAFVAPRILGLVSEAVITEQDLSIPPEYSPPPLISDLPIVFQQFRI</sequence>
<dbReference type="InterPro" id="IPR058060">
    <property type="entry name" value="HYC_CC_PP"/>
</dbReference>
<name>A0A1I6FMX3_9FLAO</name>
<dbReference type="EMBL" id="FOYQ01000001">
    <property type="protein sequence ID" value="SFR31303.1"/>
    <property type="molecule type" value="Genomic_DNA"/>
</dbReference>
<accession>A0A1I6FMX3</accession>
<dbReference type="STRING" id="400055.SAMN04490243_0130"/>
<dbReference type="Pfam" id="PF26622">
    <property type="entry name" value="DUF8199"/>
    <property type="match status" value="1"/>
</dbReference>
<evidence type="ECO:0000313" key="2">
    <source>
        <dbReference type="Proteomes" id="UP000199534"/>
    </source>
</evidence>
<dbReference type="AlphaFoldDB" id="A0A1I6FMX3"/>
<reference evidence="1 2" key="1">
    <citation type="submission" date="2016-10" db="EMBL/GenBank/DDBJ databases">
        <authorList>
            <person name="de Groot N.N."/>
        </authorList>
    </citation>
    <scope>NUCLEOTIDE SEQUENCE [LARGE SCALE GENOMIC DNA]</scope>
    <source>
        <strain evidence="1 2">DSM 21019</strain>
    </source>
</reference>
<dbReference type="NCBIfam" id="NF047658">
    <property type="entry name" value="HYC_CC_PP"/>
    <property type="match status" value="1"/>
</dbReference>
<protein>
    <submittedName>
        <fullName evidence="1">Uncharacterized protein</fullName>
    </submittedName>
</protein>
<dbReference type="Proteomes" id="UP000199534">
    <property type="component" value="Unassembled WGS sequence"/>
</dbReference>
<keyword evidence="2" id="KW-1185">Reference proteome</keyword>